<reference evidence="1" key="1">
    <citation type="journal article" date="2022" name="Plant J.">
        <title>Strategies of tolerance reflected in two North American maple genomes.</title>
        <authorList>
            <person name="McEvoy S.L."/>
            <person name="Sezen U.U."/>
            <person name="Trouern-Trend A."/>
            <person name="McMahon S.M."/>
            <person name="Schaberg P.G."/>
            <person name="Yang J."/>
            <person name="Wegrzyn J.L."/>
            <person name="Swenson N.G."/>
        </authorList>
    </citation>
    <scope>NUCLEOTIDE SEQUENCE</scope>
    <source>
        <strain evidence="1">NS2018</strain>
    </source>
</reference>
<keyword evidence="2" id="KW-1185">Reference proteome</keyword>
<reference evidence="1" key="2">
    <citation type="submission" date="2023-06" db="EMBL/GenBank/DDBJ databases">
        <authorList>
            <person name="Swenson N.G."/>
            <person name="Wegrzyn J.L."/>
            <person name="Mcevoy S.L."/>
        </authorList>
    </citation>
    <scope>NUCLEOTIDE SEQUENCE</scope>
    <source>
        <strain evidence="1">NS2018</strain>
        <tissue evidence="1">Leaf</tissue>
    </source>
</reference>
<evidence type="ECO:0000313" key="2">
    <source>
        <dbReference type="Proteomes" id="UP001168877"/>
    </source>
</evidence>
<accession>A0AA39SW14</accession>
<proteinExistence type="predicted"/>
<organism evidence="1 2">
    <name type="scientific">Acer saccharum</name>
    <name type="common">Sugar maple</name>
    <dbReference type="NCBI Taxonomy" id="4024"/>
    <lineage>
        <taxon>Eukaryota</taxon>
        <taxon>Viridiplantae</taxon>
        <taxon>Streptophyta</taxon>
        <taxon>Embryophyta</taxon>
        <taxon>Tracheophyta</taxon>
        <taxon>Spermatophyta</taxon>
        <taxon>Magnoliopsida</taxon>
        <taxon>eudicotyledons</taxon>
        <taxon>Gunneridae</taxon>
        <taxon>Pentapetalae</taxon>
        <taxon>rosids</taxon>
        <taxon>malvids</taxon>
        <taxon>Sapindales</taxon>
        <taxon>Sapindaceae</taxon>
        <taxon>Hippocastanoideae</taxon>
        <taxon>Acereae</taxon>
        <taxon>Acer</taxon>
    </lineage>
</organism>
<gene>
    <name evidence="1" type="ORF">LWI29_019343</name>
</gene>
<protein>
    <submittedName>
        <fullName evidence="1">Uncharacterized protein</fullName>
    </submittedName>
</protein>
<sequence length="69" mass="7846">MSEFVISISTINVEGEWSTLLTVTVLPINPSIPFSTEIHPSKRGHYIADQPEYSLFNRNPPIQGRLHIR</sequence>
<name>A0AA39SW14_ACESA</name>
<evidence type="ECO:0000313" key="1">
    <source>
        <dbReference type="EMBL" id="KAK0596819.1"/>
    </source>
</evidence>
<dbReference type="EMBL" id="JAUESC010000004">
    <property type="protein sequence ID" value="KAK0596819.1"/>
    <property type="molecule type" value="Genomic_DNA"/>
</dbReference>
<dbReference type="Proteomes" id="UP001168877">
    <property type="component" value="Unassembled WGS sequence"/>
</dbReference>
<comment type="caution">
    <text evidence="1">The sequence shown here is derived from an EMBL/GenBank/DDBJ whole genome shotgun (WGS) entry which is preliminary data.</text>
</comment>
<dbReference type="AlphaFoldDB" id="A0AA39SW14"/>